<evidence type="ECO:0000256" key="1">
    <source>
        <dbReference type="ARBA" id="ARBA00004651"/>
    </source>
</evidence>
<dbReference type="PANTHER" id="PTHR23517:SF2">
    <property type="entry name" value="MULTIDRUG RESISTANCE PROTEIN MDTH"/>
    <property type="match status" value="1"/>
</dbReference>
<organism evidence="9 10">
    <name type="scientific">Paenimyroides aestuarii</name>
    <dbReference type="NCBI Taxonomy" id="2968490"/>
    <lineage>
        <taxon>Bacteria</taxon>
        <taxon>Pseudomonadati</taxon>
        <taxon>Bacteroidota</taxon>
        <taxon>Flavobacteriia</taxon>
        <taxon>Flavobacteriales</taxon>
        <taxon>Flavobacteriaceae</taxon>
        <taxon>Paenimyroides</taxon>
    </lineage>
</organism>
<dbReference type="InterPro" id="IPR011701">
    <property type="entry name" value="MFS"/>
</dbReference>
<evidence type="ECO:0000256" key="5">
    <source>
        <dbReference type="ARBA" id="ARBA00022989"/>
    </source>
</evidence>
<accession>A0ABY5NPT1</accession>
<dbReference type="PROSITE" id="PS50850">
    <property type="entry name" value="MFS"/>
    <property type="match status" value="1"/>
</dbReference>
<evidence type="ECO:0000256" key="2">
    <source>
        <dbReference type="ARBA" id="ARBA00022448"/>
    </source>
</evidence>
<dbReference type="Proteomes" id="UP001317001">
    <property type="component" value="Chromosome"/>
</dbReference>
<keyword evidence="2" id="KW-0813">Transport</keyword>
<dbReference type="EMBL" id="CP102382">
    <property type="protein sequence ID" value="UUV20457.1"/>
    <property type="molecule type" value="Genomic_DNA"/>
</dbReference>
<dbReference type="Pfam" id="PF07690">
    <property type="entry name" value="MFS_1"/>
    <property type="match status" value="1"/>
</dbReference>
<keyword evidence="10" id="KW-1185">Reference proteome</keyword>
<dbReference type="PROSITE" id="PS01023">
    <property type="entry name" value="PTR2_2"/>
    <property type="match status" value="1"/>
</dbReference>
<evidence type="ECO:0000256" key="6">
    <source>
        <dbReference type="ARBA" id="ARBA00023136"/>
    </source>
</evidence>
<keyword evidence="5 7" id="KW-1133">Transmembrane helix</keyword>
<keyword evidence="6 7" id="KW-0472">Membrane</keyword>
<dbReference type="PANTHER" id="PTHR23517">
    <property type="entry name" value="RESISTANCE PROTEIN MDTM, PUTATIVE-RELATED-RELATED"/>
    <property type="match status" value="1"/>
</dbReference>
<feature type="transmembrane region" description="Helical" evidence="7">
    <location>
        <begin position="178"/>
        <end position="198"/>
    </location>
</feature>
<dbReference type="RefSeq" id="WP_257498359.1">
    <property type="nucleotide sequence ID" value="NZ_CP102382.1"/>
</dbReference>
<reference evidence="9 10" key="1">
    <citation type="submission" date="2022-08" db="EMBL/GenBank/DDBJ databases">
        <title>Myroides zhujiangensis sp. nov., a novel bacterium isolated from sediment in the Pearl River Estuary.</title>
        <authorList>
            <person name="Cui L."/>
        </authorList>
    </citation>
    <scope>NUCLEOTIDE SEQUENCE [LARGE SCALE GENOMIC DNA]</scope>
    <source>
        <strain evidence="9 10">SCSIO 72103</strain>
    </source>
</reference>
<gene>
    <name evidence="9" type="ORF">NPX36_08755</name>
</gene>
<evidence type="ECO:0000259" key="8">
    <source>
        <dbReference type="PROSITE" id="PS50850"/>
    </source>
</evidence>
<evidence type="ECO:0000313" key="9">
    <source>
        <dbReference type="EMBL" id="UUV20457.1"/>
    </source>
</evidence>
<evidence type="ECO:0000313" key="10">
    <source>
        <dbReference type="Proteomes" id="UP001317001"/>
    </source>
</evidence>
<feature type="transmembrane region" description="Helical" evidence="7">
    <location>
        <begin position="111"/>
        <end position="132"/>
    </location>
</feature>
<dbReference type="SUPFAM" id="SSF103473">
    <property type="entry name" value="MFS general substrate transporter"/>
    <property type="match status" value="1"/>
</dbReference>
<dbReference type="InterPro" id="IPR050171">
    <property type="entry name" value="MFS_Transporters"/>
</dbReference>
<dbReference type="InterPro" id="IPR018456">
    <property type="entry name" value="PTR2_symporter_CS"/>
</dbReference>
<feature type="transmembrane region" description="Helical" evidence="7">
    <location>
        <begin position="89"/>
        <end position="105"/>
    </location>
</feature>
<evidence type="ECO:0000256" key="7">
    <source>
        <dbReference type="SAM" id="Phobius"/>
    </source>
</evidence>
<feature type="domain" description="Major facilitator superfamily (MFS) profile" evidence="8">
    <location>
        <begin position="1"/>
        <end position="202"/>
    </location>
</feature>
<feature type="transmembrane region" description="Helical" evidence="7">
    <location>
        <begin position="31"/>
        <end position="48"/>
    </location>
</feature>
<feature type="transmembrane region" description="Helical" evidence="7">
    <location>
        <begin position="292"/>
        <end position="312"/>
    </location>
</feature>
<sequence>MSDNSKSFFQTIKSLNRNFWLASNMELFERWAWYGMFNILGLYLVGSTDDQGLGFNHIQKGSIIGDVTAILYLLPIFFGVIADRIGYKLSLVISYVIMILGYYLMGEVNTYWSVYMIFLFLAIGAAFFKPVASAIVARNTDESTGTIGFGIFYMMVNIGGFVGPFMSSTLRNAYGYKIIFIQAAIVITINLLIVLFLFKEPKREKPKDSIGKAIGDSLKGILEALKDKRLSILLLLMVGFWVMFNQLFYTLPNFIDDWVNSSAISNWIIENIPFLKQSFVNENNGQINPEQFTNLDALMIIFFQIPISYFVTKMRHINAVIRGAIVATIGVGLTFYSGNVWFTIIGTAIFAMGEMMSSPTVSSFIALITPKGKEGLYQGTYFLPQAASNFLSGIIAGSLYQSWSDKLSLLKKEMAGRNIEMPEVVTKEQFIEEGSRALNMSIGDFEKHFHLKAETIDWAVVKQSFADLAASKSISVSEIHFPFSKNEYFALAEQKLGMTHWDMTNMLWETYNPNKIWWVIVGIGLFSIVSLSIYDRFIIKPLENRQRALKN</sequence>
<keyword evidence="4 7" id="KW-0812">Transmembrane</keyword>
<proteinExistence type="predicted"/>
<protein>
    <submittedName>
        <fullName evidence="9">MFS transporter</fullName>
    </submittedName>
</protein>
<keyword evidence="3" id="KW-1003">Cell membrane</keyword>
<name>A0ABY5NPT1_9FLAO</name>
<dbReference type="InterPro" id="IPR020846">
    <property type="entry name" value="MFS_dom"/>
</dbReference>
<comment type="subcellular location">
    <subcellularLocation>
        <location evidence="1">Cell membrane</location>
        <topology evidence="1">Multi-pass membrane protein</topology>
    </subcellularLocation>
</comment>
<feature type="transmembrane region" description="Helical" evidence="7">
    <location>
        <begin position="319"/>
        <end position="338"/>
    </location>
</feature>
<feature type="transmembrane region" description="Helical" evidence="7">
    <location>
        <begin position="516"/>
        <end position="537"/>
    </location>
</feature>
<dbReference type="Gene3D" id="1.20.1250.20">
    <property type="entry name" value="MFS general substrate transporter like domains"/>
    <property type="match status" value="2"/>
</dbReference>
<evidence type="ECO:0000256" key="3">
    <source>
        <dbReference type="ARBA" id="ARBA00022475"/>
    </source>
</evidence>
<feature type="transmembrane region" description="Helical" evidence="7">
    <location>
        <begin position="63"/>
        <end position="82"/>
    </location>
</feature>
<evidence type="ECO:0000256" key="4">
    <source>
        <dbReference type="ARBA" id="ARBA00022692"/>
    </source>
</evidence>
<dbReference type="InterPro" id="IPR036259">
    <property type="entry name" value="MFS_trans_sf"/>
</dbReference>
<feature type="transmembrane region" description="Helical" evidence="7">
    <location>
        <begin position="144"/>
        <end position="166"/>
    </location>
</feature>
<feature type="transmembrane region" description="Helical" evidence="7">
    <location>
        <begin position="230"/>
        <end position="249"/>
    </location>
</feature>